<dbReference type="Gene3D" id="3.90.1210.10">
    <property type="entry name" value="Antifreeze-like/N-acetylneuraminic acid synthase C-terminal domain"/>
    <property type="match status" value="1"/>
</dbReference>
<keyword evidence="6" id="KW-0282">Flagellum</keyword>
<dbReference type="RefSeq" id="WP_168027589.1">
    <property type="nucleotide sequence ID" value="NZ_JAAVNE010000004.1"/>
</dbReference>
<keyword evidence="7" id="KW-1185">Reference proteome</keyword>
<proteinExistence type="predicted"/>
<dbReference type="CDD" id="cd11614">
    <property type="entry name" value="SAF_CpaB_FlgA_like"/>
    <property type="match status" value="1"/>
</dbReference>
<dbReference type="Gene3D" id="2.30.30.760">
    <property type="match status" value="1"/>
</dbReference>
<comment type="caution">
    <text evidence="6">The sequence shown here is derived from an EMBL/GenBank/DDBJ whole genome shotgun (WGS) entry which is preliminary data.</text>
</comment>
<keyword evidence="3" id="KW-0574">Periplasm</keyword>
<dbReference type="NCBIfam" id="TIGR03170">
    <property type="entry name" value="flgA_cterm"/>
    <property type="match status" value="1"/>
</dbReference>
<dbReference type="SMART" id="SM00858">
    <property type="entry name" value="SAF"/>
    <property type="match status" value="1"/>
</dbReference>
<sequence length="312" mass="32743">MRALFLPLALALPLALPAAPAPAQAPPTLRPFVTLDEAVVRLEDLFEGLGPRGATPLGPAPAPGQRLVVEAPQLLAIARRNSVAWRPGGGAERVVLDRPGRALAREEVEAALRGALRSQGVEEETALELLAFHAPLVPPAAFIEVLVEQLSHEAASGRFGASLAVTAEGMATQRLRVSGRAIATQTVLVAQRRLAAGEVVGPQDVRVIRIPASRLRPGSAERPDQAVGQALRRPVSPGQPLLLAQLGQPLVVERGSMVTMQYEVPGLSVTAQGRAMENGGRGSIVPVMNLGSRIVVEARVTGPGRVRVEAAR</sequence>
<evidence type="ECO:0000256" key="3">
    <source>
        <dbReference type="ARBA" id="ARBA00022764"/>
    </source>
</evidence>
<dbReference type="EMBL" id="JAAVNE010000004">
    <property type="protein sequence ID" value="NKC29958.1"/>
    <property type="molecule type" value="Genomic_DNA"/>
</dbReference>
<dbReference type="InterPro" id="IPR039246">
    <property type="entry name" value="Flagellar_FlgA"/>
</dbReference>
<comment type="subcellular location">
    <subcellularLocation>
        <location evidence="1">Periplasm</location>
    </subcellularLocation>
</comment>
<evidence type="ECO:0000256" key="2">
    <source>
        <dbReference type="ARBA" id="ARBA00022729"/>
    </source>
</evidence>
<reference evidence="6 7" key="1">
    <citation type="submission" date="2020-03" db="EMBL/GenBank/DDBJ databases">
        <title>Roseomonas selenitidurans sp. nov. isolated from urban soil.</title>
        <authorList>
            <person name="Liu H."/>
        </authorList>
    </citation>
    <scope>NUCLEOTIDE SEQUENCE [LARGE SCALE GENOMIC DNA]</scope>
    <source>
        <strain evidence="6 7">BU-1</strain>
    </source>
</reference>
<dbReference type="PANTHER" id="PTHR36307">
    <property type="entry name" value="FLAGELLA BASAL BODY P-RING FORMATION PROTEIN FLGA"/>
    <property type="match status" value="1"/>
</dbReference>
<evidence type="ECO:0000313" key="6">
    <source>
        <dbReference type="EMBL" id="NKC29958.1"/>
    </source>
</evidence>
<dbReference type="InterPro" id="IPR017585">
    <property type="entry name" value="SAF_FlgA"/>
</dbReference>
<name>A0ABX1DYL6_9PROT</name>
<feature type="domain" description="SAF" evidence="5">
    <location>
        <begin position="185"/>
        <end position="247"/>
    </location>
</feature>
<evidence type="ECO:0000256" key="4">
    <source>
        <dbReference type="SAM" id="SignalP"/>
    </source>
</evidence>
<gene>
    <name evidence="6" type="primary">flgA</name>
    <name evidence="6" type="ORF">HEQ75_03725</name>
</gene>
<keyword evidence="6" id="KW-0969">Cilium</keyword>
<evidence type="ECO:0000256" key="1">
    <source>
        <dbReference type="ARBA" id="ARBA00004418"/>
    </source>
</evidence>
<organism evidence="6 7">
    <name type="scientific">Falsiroseomonas selenitidurans</name>
    <dbReference type="NCBI Taxonomy" id="2716335"/>
    <lineage>
        <taxon>Bacteria</taxon>
        <taxon>Pseudomonadati</taxon>
        <taxon>Pseudomonadota</taxon>
        <taxon>Alphaproteobacteria</taxon>
        <taxon>Acetobacterales</taxon>
        <taxon>Roseomonadaceae</taxon>
        <taxon>Falsiroseomonas</taxon>
    </lineage>
</organism>
<evidence type="ECO:0000259" key="5">
    <source>
        <dbReference type="SMART" id="SM00858"/>
    </source>
</evidence>
<dbReference type="Proteomes" id="UP000787635">
    <property type="component" value="Unassembled WGS sequence"/>
</dbReference>
<dbReference type="InterPro" id="IPR013974">
    <property type="entry name" value="SAF"/>
</dbReference>
<evidence type="ECO:0000313" key="7">
    <source>
        <dbReference type="Proteomes" id="UP000787635"/>
    </source>
</evidence>
<keyword evidence="6" id="KW-0966">Cell projection</keyword>
<feature type="signal peptide" evidence="4">
    <location>
        <begin position="1"/>
        <end position="25"/>
    </location>
</feature>
<keyword evidence="2 4" id="KW-0732">Signal</keyword>
<feature type="chain" id="PRO_5045892990" evidence="4">
    <location>
        <begin position="26"/>
        <end position="312"/>
    </location>
</feature>
<accession>A0ABX1DYL6</accession>
<dbReference type="PANTHER" id="PTHR36307:SF1">
    <property type="entry name" value="FLAGELLA BASAL BODY P-RING FORMATION PROTEIN FLGA"/>
    <property type="match status" value="1"/>
</dbReference>
<protein>
    <submittedName>
        <fullName evidence="6">Flagellar basal body P-ring formation protein FlgA</fullName>
    </submittedName>
</protein>
<dbReference type="Pfam" id="PF13144">
    <property type="entry name" value="ChapFlgA"/>
    <property type="match status" value="1"/>
</dbReference>